<dbReference type="EMBL" id="JADGJD010001069">
    <property type="protein sequence ID" value="KAJ3046900.1"/>
    <property type="molecule type" value="Genomic_DNA"/>
</dbReference>
<feature type="compositionally biased region" description="Polar residues" evidence="1">
    <location>
        <begin position="434"/>
        <end position="446"/>
    </location>
</feature>
<gene>
    <name evidence="2" type="ORF">HK097_000411</name>
</gene>
<proteinExistence type="predicted"/>
<feature type="compositionally biased region" description="Low complexity" evidence="1">
    <location>
        <begin position="384"/>
        <end position="413"/>
    </location>
</feature>
<keyword evidence="3" id="KW-1185">Reference proteome</keyword>
<accession>A0AAD5X212</accession>
<name>A0AAD5X212_9FUNG</name>
<evidence type="ECO:0000256" key="1">
    <source>
        <dbReference type="SAM" id="MobiDB-lite"/>
    </source>
</evidence>
<evidence type="ECO:0000313" key="2">
    <source>
        <dbReference type="EMBL" id="KAJ3046900.1"/>
    </source>
</evidence>
<feature type="region of interest" description="Disordered" evidence="1">
    <location>
        <begin position="360"/>
        <end position="481"/>
    </location>
</feature>
<reference evidence="2" key="1">
    <citation type="submission" date="2020-05" db="EMBL/GenBank/DDBJ databases">
        <title>Phylogenomic resolution of chytrid fungi.</title>
        <authorList>
            <person name="Stajich J.E."/>
            <person name="Amses K."/>
            <person name="Simmons R."/>
            <person name="Seto K."/>
            <person name="Myers J."/>
            <person name="Bonds A."/>
            <person name="Quandt C.A."/>
            <person name="Barry K."/>
            <person name="Liu P."/>
            <person name="Grigoriev I."/>
            <person name="Longcore J.E."/>
            <person name="James T.Y."/>
        </authorList>
    </citation>
    <scope>NUCLEOTIDE SEQUENCE</scope>
    <source>
        <strain evidence="2">JEL0318</strain>
    </source>
</reference>
<organism evidence="2 3">
    <name type="scientific">Rhizophlyctis rosea</name>
    <dbReference type="NCBI Taxonomy" id="64517"/>
    <lineage>
        <taxon>Eukaryota</taxon>
        <taxon>Fungi</taxon>
        <taxon>Fungi incertae sedis</taxon>
        <taxon>Chytridiomycota</taxon>
        <taxon>Chytridiomycota incertae sedis</taxon>
        <taxon>Chytridiomycetes</taxon>
        <taxon>Rhizophlyctidales</taxon>
        <taxon>Rhizophlyctidaceae</taxon>
        <taxon>Rhizophlyctis</taxon>
    </lineage>
</organism>
<feature type="region of interest" description="Disordered" evidence="1">
    <location>
        <begin position="536"/>
        <end position="578"/>
    </location>
</feature>
<feature type="compositionally biased region" description="Polar residues" evidence="1">
    <location>
        <begin position="462"/>
        <end position="473"/>
    </location>
</feature>
<dbReference type="Proteomes" id="UP001212841">
    <property type="component" value="Unassembled WGS sequence"/>
</dbReference>
<sequence>MGKSTVENRLKMGELVVREVDRFCLFFYMVDTSQEIVASFVERNAFHSNKSNMLMTLATITRQRRLPTIIRGDTCAFTLIGFGEGEVGEEVWYSAEESRRLNLRYVDKNTHESISRRAIIPKDLVAFLITIKPPSYIYIAGTSHLELLQAFAQVINERIDALVGGTGQSFTIMGCYSYNLELSLSGRTGGVMLSASCFALDNAITGVESIGAVVLDVEGTAWGPDDLARLLVCSFVFATFLPAYSHGTKIIIDIPHLLPLAVQSVPTCANANGDMEVCFESVISVFMKISSYYFDAWEDYESKSLKTGHQHSQQHGETIASVVEKAKAVLIRHSLLSEGRTLEQVLESFVYRTVDVDTKDVKPNRAPEGIDWLESGEEGKEQGRASGVGDVGVSAGSERTSKSSSSATEATPSQPQPSKLLIPSSLERRKPTLNKASPTVRSSSTGVGAASSFGTSPFRFPSHSSNASAQSAEPPSEMESHVQLISEGVGRVGKAFGGVEADSGVSSVEKSLAADAKYAVSDSTKRAATGADTLQSVAGDGTSARSPWGLNSEGAGGGGEAVRRSVSSMALESERGGVVKVPPVSSTVEDEMEIDMFAEGDE</sequence>
<dbReference type="AlphaFoldDB" id="A0AAD5X212"/>
<comment type="caution">
    <text evidence="2">The sequence shown here is derived from an EMBL/GenBank/DDBJ whole genome shotgun (WGS) entry which is preliminary data.</text>
</comment>
<protein>
    <submittedName>
        <fullName evidence="2">Uncharacterized protein</fullName>
    </submittedName>
</protein>
<evidence type="ECO:0000313" key="3">
    <source>
        <dbReference type="Proteomes" id="UP001212841"/>
    </source>
</evidence>